<dbReference type="PANTHER" id="PTHR15665">
    <property type="entry name" value="ASTEROID PROTEIN"/>
    <property type="match status" value="1"/>
</dbReference>
<feature type="compositionally biased region" description="Polar residues" evidence="2">
    <location>
        <begin position="687"/>
        <end position="696"/>
    </location>
</feature>
<comment type="similarity">
    <text evidence="1">Belongs to the asteroid family.</text>
</comment>
<feature type="compositionally biased region" description="Low complexity" evidence="2">
    <location>
        <begin position="644"/>
        <end position="657"/>
    </location>
</feature>
<feature type="region of interest" description="Disordered" evidence="2">
    <location>
        <begin position="393"/>
        <end position="421"/>
    </location>
</feature>
<organism evidence="4 5">
    <name type="scientific">Cyprinus carpio</name>
    <name type="common">Common carp</name>
    <dbReference type="NCBI Taxonomy" id="7962"/>
    <lineage>
        <taxon>Eukaryota</taxon>
        <taxon>Metazoa</taxon>
        <taxon>Chordata</taxon>
        <taxon>Craniata</taxon>
        <taxon>Vertebrata</taxon>
        <taxon>Euteleostomi</taxon>
        <taxon>Actinopterygii</taxon>
        <taxon>Neopterygii</taxon>
        <taxon>Teleostei</taxon>
        <taxon>Ostariophysi</taxon>
        <taxon>Cypriniformes</taxon>
        <taxon>Cyprinidae</taxon>
        <taxon>Cyprininae</taxon>
        <taxon>Cyprinus</taxon>
    </lineage>
</organism>
<reference evidence="4" key="1">
    <citation type="submission" date="2025-08" db="UniProtKB">
        <authorList>
            <consortium name="Ensembl"/>
        </authorList>
    </citation>
    <scope>IDENTIFICATION</scope>
</reference>
<dbReference type="Pfam" id="PF12813">
    <property type="entry name" value="XPG_I_2"/>
    <property type="match status" value="1"/>
</dbReference>
<proteinExistence type="inferred from homology"/>
<evidence type="ECO:0000256" key="1">
    <source>
        <dbReference type="ARBA" id="ARBA00007398"/>
    </source>
</evidence>
<feature type="domain" description="Asteroid" evidence="3">
    <location>
        <begin position="136"/>
        <end position="206"/>
    </location>
</feature>
<evidence type="ECO:0000256" key="2">
    <source>
        <dbReference type="SAM" id="MobiDB-lite"/>
    </source>
</evidence>
<dbReference type="InterPro" id="IPR039436">
    <property type="entry name" value="Asteroid_dom"/>
</dbReference>
<reference evidence="4" key="2">
    <citation type="submission" date="2025-09" db="UniProtKB">
        <authorList>
            <consortium name="Ensembl"/>
        </authorList>
    </citation>
    <scope>IDENTIFICATION</scope>
</reference>
<protein>
    <submittedName>
        <fullName evidence="4">Asteroid homolog 1</fullName>
    </submittedName>
</protein>
<keyword evidence="5" id="KW-1185">Reference proteome</keyword>
<dbReference type="CDD" id="cd18676">
    <property type="entry name" value="PIN_asteroid-like"/>
    <property type="match status" value="1"/>
</dbReference>
<sequence length="744" mass="82523">MGVHGLTSFVEGNRQFFTDMRLRDCRLVIDGCSLYFRLYFNSGLDQARGGDYDTFVVLVRQFFAALSECSVQPFVVLDGGMDQTDKKFKTLQERAQSKIREANALSRGSHGCVLPLLTCEVFKQVLSELGIPLVQCISEADFEIASLAKHWGCPVLTNDSDFYIFDLKGGYLPFSSFQWNNVSGKATERYIPARHFTVNRFCSHFNHMNKQLLPLFAVVIGNDYTPAKITEVFFSRVEFERVPSGRKYGRSSSPRIEAFLLWLSQFTNPLDALDEVLEILGEQRKGTLRTQLSAGMQDYQLPHSSSLAQYFSSPQPALPDAQGLPAALVSQPEWLLRMVAAGRLSSFVLDVLVHQKVLLVAQVENSHLPSSHTSSLSIRKTIYSLLLDKARQDSQTPQGVTHRGRGRGRQSQGKGGQHCDVPCVDEYDRQELNLKKNTVEAHRPNRVPQLTLAAIDKASTQVRLQVLLGTLGVMDSVLQPLPPHLCLPVCVTYFWMNNCKPKPSHPLLQALLLGLVYGELCWRRAHPNDPLFGSKASVSVCQRLSQLRVNPGQRRGLDLGLAHVLSQWQSCMRVALFLNQLLCFPLPEPQCAWVFSGTLLHGLEAAIKGGHQCEALLAGDAVAWQLYSILFEALMGPAVSAAASRGRGEGQRQAQQRGRGHGGRGRGNEGRGRGNGGGRRGNRSRAMTSSDNALDNRNMAMSRTGIELQFLLYSVSPYNLENILPIPTGMRTAMRVRAREGLSV</sequence>
<dbReference type="Gene3D" id="3.40.50.1010">
    <property type="entry name" value="5'-nuclease"/>
    <property type="match status" value="1"/>
</dbReference>
<evidence type="ECO:0000259" key="3">
    <source>
        <dbReference type="Pfam" id="PF12813"/>
    </source>
</evidence>
<accession>A0A8C1NEE9</accession>
<dbReference type="AlphaFoldDB" id="A0A8C1NEE9"/>
<evidence type="ECO:0000313" key="4">
    <source>
        <dbReference type="Ensembl" id="ENSCCRP00010088621.1"/>
    </source>
</evidence>
<feature type="region of interest" description="Disordered" evidence="2">
    <location>
        <begin position="644"/>
        <end position="696"/>
    </location>
</feature>
<dbReference type="InterPro" id="IPR029060">
    <property type="entry name" value="PIN-like_dom_sf"/>
</dbReference>
<name>A0A8C1NEE9_CYPCA</name>
<dbReference type="Proteomes" id="UP000694427">
    <property type="component" value="Unplaced"/>
</dbReference>
<dbReference type="InterPro" id="IPR026832">
    <property type="entry name" value="Asteroid"/>
</dbReference>
<dbReference type="PANTHER" id="PTHR15665:SF1">
    <property type="entry name" value="PROTEIN ASTEROID HOMOLOG 1"/>
    <property type="match status" value="1"/>
</dbReference>
<evidence type="ECO:0000313" key="5">
    <source>
        <dbReference type="Proteomes" id="UP000694427"/>
    </source>
</evidence>
<dbReference type="Ensembl" id="ENSCCRT00010098259.1">
    <property type="protein sequence ID" value="ENSCCRP00010088621.1"/>
    <property type="gene ID" value="ENSCCRG00010038692.1"/>
</dbReference>
<dbReference type="SUPFAM" id="SSF88723">
    <property type="entry name" value="PIN domain-like"/>
    <property type="match status" value="1"/>
</dbReference>